<evidence type="ECO:0000259" key="3">
    <source>
        <dbReference type="Pfam" id="PF00969"/>
    </source>
</evidence>
<dbReference type="SUPFAM" id="SSF54452">
    <property type="entry name" value="MHC antigen-recognition domain"/>
    <property type="match status" value="1"/>
</dbReference>
<name>A0A7K6GHE0_9PASS</name>
<dbReference type="Pfam" id="PF00969">
    <property type="entry name" value="MHC_II_beta"/>
    <property type="match status" value="1"/>
</dbReference>
<evidence type="ECO:0000313" key="5">
    <source>
        <dbReference type="Proteomes" id="UP000564407"/>
    </source>
</evidence>
<keyword evidence="2" id="KW-0732">Signal</keyword>
<organism evidence="4 5">
    <name type="scientific">Malurus elegans</name>
    <name type="common">Red-winged fairywren</name>
    <dbReference type="NCBI Taxonomy" id="720584"/>
    <lineage>
        <taxon>Eukaryota</taxon>
        <taxon>Metazoa</taxon>
        <taxon>Chordata</taxon>
        <taxon>Craniata</taxon>
        <taxon>Vertebrata</taxon>
        <taxon>Euteleostomi</taxon>
        <taxon>Archelosauria</taxon>
        <taxon>Archosauria</taxon>
        <taxon>Dinosauria</taxon>
        <taxon>Saurischia</taxon>
        <taxon>Theropoda</taxon>
        <taxon>Coelurosauria</taxon>
        <taxon>Aves</taxon>
        <taxon>Neognathae</taxon>
        <taxon>Neoaves</taxon>
        <taxon>Telluraves</taxon>
        <taxon>Australaves</taxon>
        <taxon>Passeriformes</taxon>
        <taxon>Meliphagoidea</taxon>
        <taxon>Maluridae</taxon>
        <taxon>Malurus</taxon>
    </lineage>
</organism>
<evidence type="ECO:0000313" key="4">
    <source>
        <dbReference type="EMBL" id="NWV62648.1"/>
    </source>
</evidence>
<dbReference type="InterPro" id="IPR014745">
    <property type="entry name" value="MHC_II_a/b_N"/>
</dbReference>
<evidence type="ECO:0000256" key="2">
    <source>
        <dbReference type="SAM" id="SignalP"/>
    </source>
</evidence>
<dbReference type="Gene3D" id="3.10.320.10">
    <property type="entry name" value="Class II Histocompatibility Antigen, M Beta Chain, Chain B, domain 1"/>
    <property type="match status" value="1"/>
</dbReference>
<dbReference type="GO" id="GO:0019882">
    <property type="term" value="P:antigen processing and presentation"/>
    <property type="evidence" value="ECO:0007669"/>
    <property type="project" value="InterPro"/>
</dbReference>
<sequence length="95" mass="10605">GAYGAAGAVLVALMVLGASLAVGTELSGVLLFRIKHECHFINNTDWQLGPYWLIHNREQLLHFNSDVGHFVGNTCSGEIQGRHLNSKREWLEYQQ</sequence>
<comment type="caution">
    <text evidence="4">The sequence shown here is derived from an EMBL/GenBank/DDBJ whole genome shotgun (WGS) entry which is preliminary data.</text>
</comment>
<dbReference type="InterPro" id="IPR011162">
    <property type="entry name" value="MHC_I/II-like_Ag-recog"/>
</dbReference>
<feature type="signal peptide" evidence="2">
    <location>
        <begin position="1"/>
        <end position="21"/>
    </location>
</feature>
<feature type="domain" description="MHC class II beta chain N-terminal" evidence="3">
    <location>
        <begin position="37"/>
        <end position="93"/>
    </location>
</feature>
<gene>
    <name evidence="4" type="primary">Hb2c</name>
    <name evidence="4" type="ORF">MALELE_R00008</name>
</gene>
<reference evidence="4 5" key="1">
    <citation type="submission" date="2019-09" db="EMBL/GenBank/DDBJ databases">
        <title>Bird 10,000 Genomes (B10K) Project - Family phase.</title>
        <authorList>
            <person name="Zhang G."/>
        </authorList>
    </citation>
    <scope>NUCLEOTIDE SEQUENCE [LARGE SCALE GENOMIC DNA]</scope>
    <source>
        <strain evidence="4">B10K-DU-029-44</strain>
        <tissue evidence="4">Heart</tissue>
    </source>
</reference>
<feature type="non-terminal residue" evidence="4">
    <location>
        <position position="95"/>
    </location>
</feature>
<dbReference type="EMBL" id="VZRP01007115">
    <property type="protein sequence ID" value="NWV62648.1"/>
    <property type="molecule type" value="Genomic_DNA"/>
</dbReference>
<keyword evidence="1" id="KW-0325">Glycoprotein</keyword>
<dbReference type="Proteomes" id="UP000564407">
    <property type="component" value="Unassembled WGS sequence"/>
</dbReference>
<dbReference type="GO" id="GO:0042613">
    <property type="term" value="C:MHC class II protein complex"/>
    <property type="evidence" value="ECO:0007669"/>
    <property type="project" value="InterPro"/>
</dbReference>
<proteinExistence type="predicted"/>
<dbReference type="AlphaFoldDB" id="A0A7K6GHE0"/>
<dbReference type="InterPro" id="IPR000353">
    <property type="entry name" value="MHC_II_b_N"/>
</dbReference>
<protein>
    <submittedName>
        <fullName evidence="4">HB2C protein</fullName>
    </submittedName>
</protein>
<feature type="non-terminal residue" evidence="4">
    <location>
        <position position="1"/>
    </location>
</feature>
<evidence type="ECO:0000256" key="1">
    <source>
        <dbReference type="ARBA" id="ARBA00023180"/>
    </source>
</evidence>
<keyword evidence="5" id="KW-1185">Reference proteome</keyword>
<dbReference type="GO" id="GO:0006955">
    <property type="term" value="P:immune response"/>
    <property type="evidence" value="ECO:0007669"/>
    <property type="project" value="InterPro"/>
</dbReference>
<accession>A0A7K6GHE0</accession>
<feature type="chain" id="PRO_5029914138" evidence="2">
    <location>
        <begin position="22"/>
        <end position="95"/>
    </location>
</feature>